<dbReference type="SUPFAM" id="SSF57783">
    <property type="entry name" value="Zinc beta-ribbon"/>
    <property type="match status" value="1"/>
</dbReference>
<organism evidence="1 2">
    <name type="scientific">Vibrio rotiferianus</name>
    <dbReference type="NCBI Taxonomy" id="190895"/>
    <lineage>
        <taxon>Bacteria</taxon>
        <taxon>Pseudomonadati</taxon>
        <taxon>Pseudomonadota</taxon>
        <taxon>Gammaproteobacteria</taxon>
        <taxon>Vibrionales</taxon>
        <taxon>Vibrionaceae</taxon>
        <taxon>Vibrio</taxon>
    </lineage>
</organism>
<proteinExistence type="predicted"/>
<comment type="caution">
    <text evidence="1">The sequence shown here is derived from an EMBL/GenBank/DDBJ whole genome shotgun (WGS) entry which is preliminary data.</text>
</comment>
<dbReference type="AlphaFoldDB" id="A0A7Y3Z9C8"/>
<evidence type="ECO:0000313" key="1">
    <source>
        <dbReference type="EMBL" id="NOH48917.1"/>
    </source>
</evidence>
<sequence>MKKKEYKNNLEDLNCPLCQGDEYIVSTDGEKFTCASCGFHTKNFSSIQCLHQTPLIQTKFKHIHTLSKVCH</sequence>
<protein>
    <submittedName>
        <fullName evidence="1">Uncharacterized protein</fullName>
    </submittedName>
</protein>
<name>A0A7Y3Z9C8_9VIBR</name>
<reference evidence="1 2" key="1">
    <citation type="submission" date="2019-08" db="EMBL/GenBank/DDBJ databases">
        <title>Draft genome sequencing and comparative genomics of hatchery-associated Vibrios.</title>
        <authorList>
            <person name="Kehlet-Delgado H."/>
            <person name="Mueller R.S."/>
        </authorList>
    </citation>
    <scope>NUCLEOTIDE SEQUENCE [LARGE SCALE GENOMIC DNA]</scope>
    <source>
        <strain evidence="1 2">00-78-3</strain>
    </source>
</reference>
<dbReference type="OrthoDB" id="5906210at2"/>
<gene>
    <name evidence="1" type="ORF">F0262_12720</name>
</gene>
<dbReference type="KEGG" id="vro:BSZ04_08650"/>
<evidence type="ECO:0000313" key="2">
    <source>
        <dbReference type="Proteomes" id="UP000572072"/>
    </source>
</evidence>
<accession>A0A7Y3Z9C8</accession>
<dbReference type="Proteomes" id="UP000572072">
    <property type="component" value="Unassembled WGS sequence"/>
</dbReference>
<dbReference type="EMBL" id="VTYN01000012">
    <property type="protein sequence ID" value="NOH48917.1"/>
    <property type="molecule type" value="Genomic_DNA"/>
</dbReference>